<dbReference type="EMBL" id="OZ034817">
    <property type="protein sequence ID" value="CAL1381448.1"/>
    <property type="molecule type" value="Genomic_DNA"/>
</dbReference>
<evidence type="ECO:0000313" key="2">
    <source>
        <dbReference type="Proteomes" id="UP001497516"/>
    </source>
</evidence>
<gene>
    <name evidence="1" type="ORF">LTRI10_LOCUS22826</name>
</gene>
<reference evidence="1 2" key="1">
    <citation type="submission" date="2024-04" db="EMBL/GenBank/DDBJ databases">
        <authorList>
            <person name="Fracassetti M."/>
        </authorList>
    </citation>
    <scope>NUCLEOTIDE SEQUENCE [LARGE SCALE GENOMIC DNA]</scope>
</reference>
<evidence type="ECO:0000313" key="1">
    <source>
        <dbReference type="EMBL" id="CAL1381448.1"/>
    </source>
</evidence>
<evidence type="ECO:0008006" key="3">
    <source>
        <dbReference type="Google" id="ProtNLM"/>
    </source>
</evidence>
<proteinExistence type="predicted"/>
<protein>
    <recommendedName>
        <fullName evidence="3">Cyclic nucleotide-binding domain-containing protein</fullName>
    </recommendedName>
</protein>
<keyword evidence="2" id="KW-1185">Reference proteome</keyword>
<organism evidence="1 2">
    <name type="scientific">Linum trigynum</name>
    <dbReference type="NCBI Taxonomy" id="586398"/>
    <lineage>
        <taxon>Eukaryota</taxon>
        <taxon>Viridiplantae</taxon>
        <taxon>Streptophyta</taxon>
        <taxon>Embryophyta</taxon>
        <taxon>Tracheophyta</taxon>
        <taxon>Spermatophyta</taxon>
        <taxon>Magnoliopsida</taxon>
        <taxon>eudicotyledons</taxon>
        <taxon>Gunneridae</taxon>
        <taxon>Pentapetalae</taxon>
        <taxon>rosids</taxon>
        <taxon>fabids</taxon>
        <taxon>Malpighiales</taxon>
        <taxon>Linaceae</taxon>
        <taxon>Linum</taxon>
    </lineage>
</organism>
<dbReference type="Proteomes" id="UP001497516">
    <property type="component" value="Chromosome 4"/>
</dbReference>
<sequence>MSEEMQADLIEKIAWRLVLQFVLEEEERERMRKEVVEDDGSELEEILYLFLGEESNSKEGRGVEEAIGAQAEDEVVVEEACTGYELIVISPQTFKELLGKDPFAVSLC</sequence>
<dbReference type="AlphaFoldDB" id="A0AAV2E6T0"/>
<accession>A0AAV2E6T0</accession>
<name>A0AAV2E6T0_9ROSI</name>